<dbReference type="Gene3D" id="3.40.50.720">
    <property type="entry name" value="NAD(P)-binding Rossmann-like Domain"/>
    <property type="match status" value="1"/>
</dbReference>
<reference evidence="8 9" key="1">
    <citation type="submission" date="2020-10" db="EMBL/GenBank/DDBJ databases">
        <title>Sequencing the genomes of 1000 actinobacteria strains.</title>
        <authorList>
            <person name="Klenk H.-P."/>
        </authorList>
    </citation>
    <scope>NUCLEOTIDE SEQUENCE [LARGE SCALE GENOMIC DNA]</scope>
    <source>
        <strain evidence="8 9">DSM 15666</strain>
    </source>
</reference>
<dbReference type="Pfam" id="PF08240">
    <property type="entry name" value="ADH_N"/>
    <property type="match status" value="1"/>
</dbReference>
<organism evidence="8 9">
    <name type="scientific">Nesterenkonia lutea</name>
    <dbReference type="NCBI Taxonomy" id="272919"/>
    <lineage>
        <taxon>Bacteria</taxon>
        <taxon>Bacillati</taxon>
        <taxon>Actinomycetota</taxon>
        <taxon>Actinomycetes</taxon>
        <taxon>Micrococcales</taxon>
        <taxon>Micrococcaceae</taxon>
        <taxon>Nesterenkonia</taxon>
    </lineage>
</organism>
<gene>
    <name evidence="8" type="ORF">H4W27_001125</name>
</gene>
<feature type="domain" description="Alcohol dehydrogenase-like N-terminal" evidence="7">
    <location>
        <begin position="25"/>
        <end position="150"/>
    </location>
</feature>
<name>A0ABR9JET6_9MICC</name>
<sequence>MKALVWHGEGDIRLDNVADPAIQDPNDAIVRITRSAICGTDLHFIRGTMAGMREGTILGHEAVGVVEEVGAAVRGLTPGDRVIVCSTMSCGVCRYCRMGQTAQCDVANPNGPQAGTCFFGGPAPTGSVDGLQAEYARIPWAANTLIPLPDKVSDDEAILLSDIFATAWFGAQLAGITRGDTVAVYGAGIVGQLAIASAYRQGAGRVWAVDGVETRLVKAAEQKAEVIDFNREDPVEALMDATMGVGVDAVIEAVGVDAQRPSSGPAAEKYAAQAEKFDAEVAQTAPETNVQGENWVPGDAPSLSAQWAVESVAKYGRIGMIGVFSPDLTSFPIGQATNKNLTLRAGNCDHRSVTPPLLDLVAGGLFDTTPFITQQEPLTDAVDAYLSFDRRDEGWLKTVLTPGS</sequence>
<dbReference type="RefSeq" id="WP_192595081.1">
    <property type="nucleotide sequence ID" value="NZ_BAAALJ010000020.1"/>
</dbReference>
<dbReference type="SUPFAM" id="SSF50129">
    <property type="entry name" value="GroES-like"/>
    <property type="match status" value="1"/>
</dbReference>
<keyword evidence="3 5" id="KW-0862">Zinc</keyword>
<protein>
    <submittedName>
        <fullName evidence="8">Threonine dehydrogenase-like Zn-dependent dehydrogenase</fullName>
    </submittedName>
</protein>
<dbReference type="PROSITE" id="PS00059">
    <property type="entry name" value="ADH_ZINC"/>
    <property type="match status" value="1"/>
</dbReference>
<evidence type="ECO:0000256" key="2">
    <source>
        <dbReference type="ARBA" id="ARBA00022723"/>
    </source>
</evidence>
<evidence type="ECO:0000313" key="9">
    <source>
        <dbReference type="Proteomes" id="UP000643525"/>
    </source>
</evidence>
<dbReference type="PANTHER" id="PTHR42813:SF7">
    <property type="entry name" value="ALCOHOL DEHYDROGENASE (ZN-DEPENDENT)-RELATED"/>
    <property type="match status" value="1"/>
</dbReference>
<dbReference type="Pfam" id="PF00107">
    <property type="entry name" value="ADH_zinc_N"/>
    <property type="match status" value="1"/>
</dbReference>
<dbReference type="InterPro" id="IPR013149">
    <property type="entry name" value="ADH-like_C"/>
</dbReference>
<dbReference type="Proteomes" id="UP000643525">
    <property type="component" value="Unassembled WGS sequence"/>
</dbReference>
<evidence type="ECO:0000256" key="3">
    <source>
        <dbReference type="ARBA" id="ARBA00022833"/>
    </source>
</evidence>
<dbReference type="Gene3D" id="3.90.180.10">
    <property type="entry name" value="Medium-chain alcohol dehydrogenases, catalytic domain"/>
    <property type="match status" value="1"/>
</dbReference>
<accession>A0ABR9JET6</accession>
<evidence type="ECO:0000313" key="8">
    <source>
        <dbReference type="EMBL" id="MBE1524007.1"/>
    </source>
</evidence>
<keyword evidence="4" id="KW-0560">Oxidoreductase</keyword>
<dbReference type="InterPro" id="IPR036291">
    <property type="entry name" value="NAD(P)-bd_dom_sf"/>
</dbReference>
<feature type="domain" description="Alcohol dehydrogenase-like C-terminal" evidence="6">
    <location>
        <begin position="190"/>
        <end position="258"/>
    </location>
</feature>
<evidence type="ECO:0000256" key="1">
    <source>
        <dbReference type="ARBA" id="ARBA00001947"/>
    </source>
</evidence>
<dbReference type="InterPro" id="IPR002328">
    <property type="entry name" value="ADH_Zn_CS"/>
</dbReference>
<comment type="similarity">
    <text evidence="5">Belongs to the zinc-containing alcohol dehydrogenase family.</text>
</comment>
<comment type="cofactor">
    <cofactor evidence="1 5">
        <name>Zn(2+)</name>
        <dbReference type="ChEBI" id="CHEBI:29105"/>
    </cofactor>
</comment>
<proteinExistence type="inferred from homology"/>
<dbReference type="InterPro" id="IPR013154">
    <property type="entry name" value="ADH-like_N"/>
</dbReference>
<dbReference type="InterPro" id="IPR011032">
    <property type="entry name" value="GroES-like_sf"/>
</dbReference>
<evidence type="ECO:0000256" key="5">
    <source>
        <dbReference type="RuleBase" id="RU361277"/>
    </source>
</evidence>
<comment type="caution">
    <text evidence="8">The sequence shown here is derived from an EMBL/GenBank/DDBJ whole genome shotgun (WGS) entry which is preliminary data.</text>
</comment>
<evidence type="ECO:0000259" key="7">
    <source>
        <dbReference type="Pfam" id="PF08240"/>
    </source>
</evidence>
<keyword evidence="2 5" id="KW-0479">Metal-binding</keyword>
<dbReference type="EMBL" id="JADBED010000001">
    <property type="protein sequence ID" value="MBE1524007.1"/>
    <property type="molecule type" value="Genomic_DNA"/>
</dbReference>
<evidence type="ECO:0000259" key="6">
    <source>
        <dbReference type="Pfam" id="PF00107"/>
    </source>
</evidence>
<evidence type="ECO:0000256" key="4">
    <source>
        <dbReference type="ARBA" id="ARBA00023002"/>
    </source>
</evidence>
<keyword evidence="9" id="KW-1185">Reference proteome</keyword>
<dbReference type="PANTHER" id="PTHR42813">
    <property type="entry name" value="ZINC-TYPE ALCOHOL DEHYDROGENASE-LIKE"/>
    <property type="match status" value="1"/>
</dbReference>
<dbReference type="SUPFAM" id="SSF51735">
    <property type="entry name" value="NAD(P)-binding Rossmann-fold domains"/>
    <property type="match status" value="1"/>
</dbReference>